<dbReference type="STRING" id="243275.TDE_1942"/>
<evidence type="ECO:0000313" key="2">
    <source>
        <dbReference type="EMBL" id="AAS12456.1"/>
    </source>
</evidence>
<reference evidence="2 3" key="1">
    <citation type="journal article" date="2004" name="Proc. Natl. Acad. Sci. U.S.A.">
        <title>Comparison of the genome of the oral pathogen Treponema denticola with other spirochete genomes.</title>
        <authorList>
            <person name="Seshadri R."/>
            <person name="Myers G.S."/>
            <person name="Tettelin H."/>
            <person name="Eisen J.A."/>
            <person name="Heidelberg J.F."/>
            <person name="Dodson R.J."/>
            <person name="Davidsen T.M."/>
            <person name="DeBoy R.T."/>
            <person name="Fouts D.E."/>
            <person name="Haft D.H."/>
            <person name="Selengut J."/>
            <person name="Ren Q."/>
            <person name="Brinkac L.M."/>
            <person name="Madupu R."/>
            <person name="Kolonay J."/>
            <person name="Durkin S.A."/>
            <person name="Daugherty S.C."/>
            <person name="Shetty J."/>
            <person name="Shvartsbeyn A."/>
            <person name="Gebregeorgis E."/>
            <person name="Geer K."/>
            <person name="Tsegaye G."/>
            <person name="Malek J."/>
            <person name="Ayodeji B."/>
            <person name="Shatsman S."/>
            <person name="McLeod M.P."/>
            <person name="Smajs D."/>
            <person name="Howell J.K."/>
            <person name="Pal S."/>
            <person name="Amin A."/>
            <person name="Vashisth P."/>
            <person name="McNeill T.Z."/>
            <person name="Xiang Q."/>
            <person name="Sodergren E."/>
            <person name="Baca E."/>
            <person name="Weinstock G.M."/>
            <person name="Norris S.J."/>
            <person name="Fraser C.M."/>
            <person name="Paulsen I.T."/>
        </authorList>
    </citation>
    <scope>NUCLEOTIDE SEQUENCE [LARGE SCALE GENOMIC DNA]</scope>
    <source>
        <strain evidence="3">ATCC 35405 / DSM 14222 / CIP 103919 / JCM 8153 / KCTC 15104</strain>
    </source>
</reference>
<accession>Q73LC3</accession>
<dbReference type="EMBL" id="AE017226">
    <property type="protein sequence ID" value="AAS12456.1"/>
    <property type="molecule type" value="Genomic_DNA"/>
</dbReference>
<feature type="region of interest" description="Disordered" evidence="1">
    <location>
        <begin position="13"/>
        <end position="33"/>
    </location>
</feature>
<name>Q73LC3_TREDE</name>
<organism evidence="2 3">
    <name type="scientific">Treponema denticola (strain ATCC 35405 / DSM 14222 / CIP 103919 / JCM 8153 / KCTC 15104)</name>
    <dbReference type="NCBI Taxonomy" id="243275"/>
    <lineage>
        <taxon>Bacteria</taxon>
        <taxon>Pseudomonadati</taxon>
        <taxon>Spirochaetota</taxon>
        <taxon>Spirochaetia</taxon>
        <taxon>Spirochaetales</taxon>
        <taxon>Treponemataceae</taxon>
        <taxon>Treponema</taxon>
    </lineage>
</organism>
<sequence length="33" mass="3837">MFTIIELKKQKIKHGENNKKTAHPLNEPFCARA</sequence>
<protein>
    <submittedName>
        <fullName evidence="2">Uncharacterized protein</fullName>
    </submittedName>
</protein>
<dbReference type="HOGENOM" id="CLU_3384324_0_0_12"/>
<proteinExistence type="predicted"/>
<dbReference type="AlphaFoldDB" id="Q73LC3"/>
<gene>
    <name evidence="2" type="ordered locus">TDE_1942</name>
</gene>
<evidence type="ECO:0000256" key="1">
    <source>
        <dbReference type="SAM" id="MobiDB-lite"/>
    </source>
</evidence>
<dbReference type="Proteomes" id="UP000008212">
    <property type="component" value="Chromosome"/>
</dbReference>
<keyword evidence="3" id="KW-1185">Reference proteome</keyword>
<dbReference type="PaxDb" id="243275-TDE_1942"/>
<dbReference type="KEGG" id="tde:TDE_1942"/>
<evidence type="ECO:0000313" key="3">
    <source>
        <dbReference type="Proteomes" id="UP000008212"/>
    </source>
</evidence>